<evidence type="ECO:0000313" key="1">
    <source>
        <dbReference type="EMBL" id="TBT95473.1"/>
    </source>
</evidence>
<keyword evidence="2" id="KW-1185">Reference proteome</keyword>
<evidence type="ECO:0000313" key="2">
    <source>
        <dbReference type="Proteomes" id="UP000291933"/>
    </source>
</evidence>
<dbReference type="RefSeq" id="WP_131171466.1">
    <property type="nucleotide sequence ID" value="NZ_FXTL01000004.1"/>
</dbReference>
<dbReference type="Proteomes" id="UP000291933">
    <property type="component" value="Unassembled WGS sequence"/>
</dbReference>
<comment type="caution">
    <text evidence="1">The sequence shown here is derived from an EMBL/GenBank/DDBJ whole genome shotgun (WGS) entry which is preliminary data.</text>
</comment>
<name>A0A4Q9KLW3_PROTD</name>
<sequence>MSESGAIGVTDYELAALICGNDTASGRRVAEAVGIAELIDDPTAQRAGLTSLLVRDLAGLDEGLIVAEGAATAIGTIVSTADDILRLVLRHDDTPVGRTILVDAAQGCFLLDMTAYGVHAAQPLRLDTDLLALVRDIIANVASDHADELPFDVTVSRFPVGGEVREAFLVVTGDIEPDVWSGVQAALGKSDAEAGSLARRGL</sequence>
<accession>A0A4Q9KLW3</accession>
<dbReference type="OrthoDB" id="4932102at2"/>
<proteinExistence type="predicted"/>
<dbReference type="AlphaFoldDB" id="A0A4Q9KLW3"/>
<organism evidence="1 2">
    <name type="scientific">Propioniciclava tarda</name>
    <dbReference type="NCBI Taxonomy" id="433330"/>
    <lineage>
        <taxon>Bacteria</taxon>
        <taxon>Bacillati</taxon>
        <taxon>Actinomycetota</taxon>
        <taxon>Actinomycetes</taxon>
        <taxon>Propionibacteriales</taxon>
        <taxon>Propionibacteriaceae</taxon>
        <taxon>Propioniciclava</taxon>
    </lineage>
</organism>
<dbReference type="EMBL" id="SDMR01000004">
    <property type="protein sequence ID" value="TBT95473.1"/>
    <property type="molecule type" value="Genomic_DNA"/>
</dbReference>
<protein>
    <submittedName>
        <fullName evidence="1">Uncharacterized protein</fullName>
    </submittedName>
</protein>
<gene>
    <name evidence="1" type="ORF">ET996_05085</name>
</gene>
<reference evidence="1 2" key="1">
    <citation type="submission" date="2019-01" db="EMBL/GenBank/DDBJ databases">
        <title>Lactibacter flavus gen. nov., sp. nov., a novel bacterium of the family Propionibacteriaceae isolated from raw milk and dairy products.</title>
        <authorList>
            <person name="Huptas C."/>
            <person name="Wenning M."/>
            <person name="Breitenwieser F."/>
            <person name="Doll E."/>
            <person name="Von Neubeck M."/>
            <person name="Busse H.-J."/>
            <person name="Scherer S."/>
        </authorList>
    </citation>
    <scope>NUCLEOTIDE SEQUENCE [LARGE SCALE GENOMIC DNA]</scope>
    <source>
        <strain evidence="1 2">DSM 22130</strain>
    </source>
</reference>